<evidence type="ECO:0000313" key="2">
    <source>
        <dbReference type="Proteomes" id="UP000829685"/>
    </source>
</evidence>
<evidence type="ECO:0000313" key="1">
    <source>
        <dbReference type="EMBL" id="KAI1880122.1"/>
    </source>
</evidence>
<reference evidence="1" key="1">
    <citation type="submission" date="2021-03" db="EMBL/GenBank/DDBJ databases">
        <title>Revisited historic fungal species revealed as producer of novel bioactive compounds through whole genome sequencing and comparative genomics.</title>
        <authorList>
            <person name="Vignolle G.A."/>
            <person name="Hochenegger N."/>
            <person name="Mach R.L."/>
            <person name="Mach-Aigner A.R."/>
            <person name="Javad Rahimi M."/>
            <person name="Salim K.A."/>
            <person name="Chan C.M."/>
            <person name="Lim L.B.L."/>
            <person name="Cai F."/>
            <person name="Druzhinina I.S."/>
            <person name="U'Ren J.M."/>
            <person name="Derntl C."/>
        </authorList>
    </citation>
    <scope>NUCLEOTIDE SEQUENCE</scope>
    <source>
        <strain evidence="1">TUCIM 5799</strain>
    </source>
</reference>
<accession>A0A9P9WVK8</accession>
<gene>
    <name evidence="1" type="ORF">JX265_001743</name>
</gene>
<keyword evidence="2" id="KW-1185">Reference proteome</keyword>
<protein>
    <submittedName>
        <fullName evidence="1">Uncharacterized protein</fullName>
    </submittedName>
</protein>
<name>A0A9P9WVK8_9PEZI</name>
<dbReference type="Proteomes" id="UP000829685">
    <property type="component" value="Unassembled WGS sequence"/>
</dbReference>
<proteinExistence type="predicted"/>
<dbReference type="EMBL" id="JAFIMR010000003">
    <property type="protein sequence ID" value="KAI1880122.1"/>
    <property type="molecule type" value="Genomic_DNA"/>
</dbReference>
<comment type="caution">
    <text evidence="1">The sequence shown here is derived from an EMBL/GenBank/DDBJ whole genome shotgun (WGS) entry which is preliminary data.</text>
</comment>
<sequence>MGLIRKTFTAGLVGVGAGVGYLTTATTFTSPLRKDDPLIQSSILRKLNKNQNPVLSDICVKRVPLSKIRPELRNDEAALSTEFCRAVWSGWALAPQRFVQSKTSHGPATAQQLWKKADLASSTYEVGAQFVDHFEVVERSSTDVMVRAGGSPLDQGPRELEGLLLTSVRIDRAAGEAELSLASVFFKGQERVTDGSGPAPYPIEILHQLYARALVLAGSQGVQ</sequence>
<organism evidence="1 2">
    <name type="scientific">Neoarthrinium moseri</name>
    <dbReference type="NCBI Taxonomy" id="1658444"/>
    <lineage>
        <taxon>Eukaryota</taxon>
        <taxon>Fungi</taxon>
        <taxon>Dikarya</taxon>
        <taxon>Ascomycota</taxon>
        <taxon>Pezizomycotina</taxon>
        <taxon>Sordariomycetes</taxon>
        <taxon>Xylariomycetidae</taxon>
        <taxon>Amphisphaeriales</taxon>
        <taxon>Apiosporaceae</taxon>
        <taxon>Neoarthrinium</taxon>
    </lineage>
</organism>
<dbReference type="AlphaFoldDB" id="A0A9P9WVK8"/>